<dbReference type="SUPFAM" id="SSF46785">
    <property type="entry name" value="Winged helix' DNA-binding domain"/>
    <property type="match status" value="1"/>
</dbReference>
<organism evidence="5 6">
    <name type="scientific">Bradyrhizobium erythrophlei</name>
    <dbReference type="NCBI Taxonomy" id="1437360"/>
    <lineage>
        <taxon>Bacteria</taxon>
        <taxon>Pseudomonadati</taxon>
        <taxon>Pseudomonadota</taxon>
        <taxon>Alphaproteobacteria</taxon>
        <taxon>Hyphomicrobiales</taxon>
        <taxon>Nitrobacteraceae</taxon>
        <taxon>Bradyrhizobium</taxon>
    </lineage>
</organism>
<accession>A0A1M5U4Q7</accession>
<dbReference type="PANTHER" id="PTHR42756">
    <property type="entry name" value="TRANSCRIPTIONAL REGULATOR, MARR"/>
    <property type="match status" value="1"/>
</dbReference>
<dbReference type="SMART" id="SM00347">
    <property type="entry name" value="HTH_MARR"/>
    <property type="match status" value="1"/>
</dbReference>
<protein>
    <submittedName>
        <fullName evidence="5">Transcriptional regulator, MarR family</fullName>
    </submittedName>
</protein>
<evidence type="ECO:0000313" key="5">
    <source>
        <dbReference type="EMBL" id="SHH58075.1"/>
    </source>
</evidence>
<dbReference type="InterPro" id="IPR036388">
    <property type="entry name" value="WH-like_DNA-bd_sf"/>
</dbReference>
<sequence length="156" mass="17332">MQRTSTKAAAAAAARAKPAYSLEDQVGFLLRRAYQRASSNLIDRIGPYDLTTPQFATLARLYERGTLSQNLLGRLVAMEPANIRDVVLRLKKRRLVTTRRDPDDGRLILLSLTASGTSLVEELLPIEIECTARTLAKFNANEKTLLYDLLGRLADS</sequence>
<dbReference type="EMBL" id="LT670817">
    <property type="protein sequence ID" value="SHH58075.1"/>
    <property type="molecule type" value="Genomic_DNA"/>
</dbReference>
<keyword evidence="3" id="KW-0804">Transcription</keyword>
<feature type="domain" description="HTH marR-type" evidence="4">
    <location>
        <begin position="23"/>
        <end position="155"/>
    </location>
</feature>
<proteinExistence type="predicted"/>
<keyword evidence="1" id="KW-0805">Transcription regulation</keyword>
<evidence type="ECO:0000256" key="2">
    <source>
        <dbReference type="ARBA" id="ARBA00023125"/>
    </source>
</evidence>
<evidence type="ECO:0000313" key="6">
    <source>
        <dbReference type="Proteomes" id="UP000189796"/>
    </source>
</evidence>
<dbReference type="Proteomes" id="UP000189796">
    <property type="component" value="Chromosome I"/>
</dbReference>
<dbReference type="Pfam" id="PF12802">
    <property type="entry name" value="MarR_2"/>
    <property type="match status" value="1"/>
</dbReference>
<evidence type="ECO:0000256" key="1">
    <source>
        <dbReference type="ARBA" id="ARBA00023015"/>
    </source>
</evidence>
<dbReference type="GO" id="GO:0003700">
    <property type="term" value="F:DNA-binding transcription factor activity"/>
    <property type="evidence" value="ECO:0007669"/>
    <property type="project" value="InterPro"/>
</dbReference>
<dbReference type="InterPro" id="IPR000835">
    <property type="entry name" value="HTH_MarR-typ"/>
</dbReference>
<dbReference type="PROSITE" id="PS50995">
    <property type="entry name" value="HTH_MARR_2"/>
    <property type="match status" value="1"/>
</dbReference>
<reference evidence="5 6" key="1">
    <citation type="submission" date="2016-11" db="EMBL/GenBank/DDBJ databases">
        <authorList>
            <person name="Jaros S."/>
            <person name="Januszkiewicz K."/>
            <person name="Wedrychowicz H."/>
        </authorList>
    </citation>
    <scope>NUCLEOTIDE SEQUENCE [LARGE SCALE GENOMIC DNA]</scope>
    <source>
        <strain evidence="5 6">GAS138</strain>
    </source>
</reference>
<gene>
    <name evidence="5" type="ORF">SAMN05443248_5286</name>
</gene>
<dbReference type="Gene3D" id="1.10.10.10">
    <property type="entry name" value="Winged helix-like DNA-binding domain superfamily/Winged helix DNA-binding domain"/>
    <property type="match status" value="1"/>
</dbReference>
<dbReference type="PANTHER" id="PTHR42756:SF1">
    <property type="entry name" value="TRANSCRIPTIONAL REPRESSOR OF EMRAB OPERON"/>
    <property type="match status" value="1"/>
</dbReference>
<name>A0A1M5U4Q7_9BRAD</name>
<dbReference type="InterPro" id="IPR036390">
    <property type="entry name" value="WH_DNA-bd_sf"/>
</dbReference>
<evidence type="ECO:0000256" key="3">
    <source>
        <dbReference type="ARBA" id="ARBA00023163"/>
    </source>
</evidence>
<keyword evidence="2" id="KW-0238">DNA-binding</keyword>
<evidence type="ECO:0000259" key="4">
    <source>
        <dbReference type="PROSITE" id="PS50995"/>
    </source>
</evidence>
<dbReference type="OrthoDB" id="9814496at2"/>
<dbReference type="RefSeq" id="WP_079603935.1">
    <property type="nucleotide sequence ID" value="NZ_LT670817.1"/>
</dbReference>
<dbReference type="GO" id="GO:0003677">
    <property type="term" value="F:DNA binding"/>
    <property type="evidence" value="ECO:0007669"/>
    <property type="project" value="UniProtKB-KW"/>
</dbReference>
<dbReference type="AlphaFoldDB" id="A0A1M5U4Q7"/>